<gene>
    <name evidence="1" type="ORF">FGF68_01770</name>
</gene>
<dbReference type="InterPro" id="IPR014998">
    <property type="entry name" value="DUF1848"/>
</dbReference>
<reference evidence="1 2" key="1">
    <citation type="submission" date="2019-05" db="EMBL/GenBank/DDBJ databases">
        <title>Draft Whole-Genome sequence of the green sulfur bacterium Prosthecochloris vibrioformis DSM 260.</title>
        <authorList>
            <person name="Meyer T.E."/>
            <person name="Kyndt J.A."/>
        </authorList>
    </citation>
    <scope>NUCLEOTIDE SEQUENCE [LARGE SCALE GENOMIC DNA]</scope>
    <source>
        <strain evidence="1 2">DSM 260</strain>
    </source>
</reference>
<dbReference type="AlphaFoldDB" id="A0A5C4S5G0"/>
<comment type="caution">
    <text evidence="1">The sequence shown here is derived from an EMBL/GenBank/DDBJ whole genome shotgun (WGS) entry which is preliminary data.</text>
</comment>
<sequence>MCTLFGNDKMVISASRRTDIPAFYAEWFIRRLEAGSCAVRNPYDRSRFREVSLRADDVAAFVFWTRFPRPLRLRYAALEHLGIPSLFHLTVTGYPRRFEPGMPTVEEVIAECEQLAGLIGQNRIVWRYDPVMLAPEIDVGWHIRNFRWLCERLHRVAGRIVVTFIQHYPHVAARSDRLGCHSPGGVQKETLASSFLETAASFGMPLHGCGRRDGAEFFLPGRCIDSSMLRELFGLELSGRKDPGQPDVCGCMRSIDIGAYGSCLHRCGYCYATRDFREAERFHAMHDPLKPWL</sequence>
<keyword evidence="2" id="KW-1185">Reference proteome</keyword>
<dbReference type="Pfam" id="PF08902">
    <property type="entry name" value="DUF1848"/>
    <property type="match status" value="1"/>
</dbReference>
<dbReference type="RefSeq" id="WP_083188198.1">
    <property type="nucleotide sequence ID" value="NZ_VDCI01000001.1"/>
</dbReference>
<protein>
    <submittedName>
        <fullName evidence="1">DUF1848 domain-containing protein</fullName>
    </submittedName>
</protein>
<evidence type="ECO:0000313" key="1">
    <source>
        <dbReference type="EMBL" id="TNJ37931.1"/>
    </source>
</evidence>
<dbReference type="Proteomes" id="UP000309544">
    <property type="component" value="Unassembled WGS sequence"/>
</dbReference>
<organism evidence="1 2">
    <name type="scientific">Prosthecochloris vibrioformis</name>
    <name type="common">Chlorobium vibrioforme</name>
    <dbReference type="NCBI Taxonomy" id="1098"/>
    <lineage>
        <taxon>Bacteria</taxon>
        <taxon>Pseudomonadati</taxon>
        <taxon>Chlorobiota</taxon>
        <taxon>Chlorobiia</taxon>
        <taxon>Chlorobiales</taxon>
        <taxon>Chlorobiaceae</taxon>
        <taxon>Prosthecochloris</taxon>
    </lineage>
</organism>
<dbReference type="EMBL" id="VDCI01000001">
    <property type="protein sequence ID" value="TNJ37931.1"/>
    <property type="molecule type" value="Genomic_DNA"/>
</dbReference>
<accession>A0A5C4S5G0</accession>
<proteinExistence type="predicted"/>
<evidence type="ECO:0000313" key="2">
    <source>
        <dbReference type="Proteomes" id="UP000309544"/>
    </source>
</evidence>
<name>A0A5C4S5G0_PROVB</name>